<keyword evidence="2" id="KW-0238">DNA-binding</keyword>
<evidence type="ECO:0000256" key="3">
    <source>
        <dbReference type="ARBA" id="ARBA00023163"/>
    </source>
</evidence>
<protein>
    <submittedName>
        <fullName evidence="6">Transcriptional regulator, LacI family</fullName>
    </submittedName>
</protein>
<dbReference type="SMART" id="SM00354">
    <property type="entry name" value="HTH_LACI"/>
    <property type="match status" value="1"/>
</dbReference>
<dbReference type="Proteomes" id="UP000002007">
    <property type="component" value="Chromosome"/>
</dbReference>
<keyword evidence="1" id="KW-0805">Transcription regulation</keyword>
<gene>
    <name evidence="6" type="ordered locus">RSal33209_0906</name>
</gene>
<dbReference type="InterPro" id="IPR028082">
    <property type="entry name" value="Peripla_BP_I"/>
</dbReference>
<dbReference type="STRING" id="288705.RSal33209_0906"/>
<feature type="region of interest" description="Disordered" evidence="4">
    <location>
        <begin position="332"/>
        <end position="360"/>
    </location>
</feature>
<dbReference type="InterPro" id="IPR010982">
    <property type="entry name" value="Lambda_DNA-bd_dom_sf"/>
</dbReference>
<reference evidence="7" key="1">
    <citation type="journal article" date="2008" name="J. Bacteriol.">
        <title>Genome sequence of the fish pathogen Renibacterium salmoninarum suggests reductive evolution away from an environmental Arthrobacter ancestor.</title>
        <authorList>
            <person name="Wiens G.D."/>
            <person name="Rockey D.D."/>
            <person name="Wu Z."/>
            <person name="Chang J."/>
            <person name="Levy R."/>
            <person name="Crane S."/>
            <person name="Chen D.S."/>
            <person name="Capri G.R."/>
            <person name="Burnett J.R."/>
            <person name="Sudheesh P.S."/>
            <person name="Schipma M.J."/>
            <person name="Burd H."/>
            <person name="Bhattacharyya A."/>
            <person name="Rhodes L.D."/>
            <person name="Kaul R."/>
            <person name="Strom M.S."/>
        </authorList>
    </citation>
    <scope>NUCLEOTIDE SEQUENCE [LARGE SCALE GENOMIC DNA]</scope>
    <source>
        <strain evidence="7">ATCC 33209 / DSM 20767 / JCM 11484 / NBRC 15589 / NCIMB 2235</strain>
    </source>
</reference>
<dbReference type="InterPro" id="IPR000843">
    <property type="entry name" value="HTH_LacI"/>
</dbReference>
<dbReference type="Pfam" id="PF00356">
    <property type="entry name" value="LacI"/>
    <property type="match status" value="1"/>
</dbReference>
<dbReference type="PANTHER" id="PTHR30146">
    <property type="entry name" value="LACI-RELATED TRANSCRIPTIONAL REPRESSOR"/>
    <property type="match status" value="1"/>
</dbReference>
<dbReference type="Pfam" id="PF00532">
    <property type="entry name" value="Peripla_BP_1"/>
    <property type="match status" value="1"/>
</dbReference>
<dbReference type="eggNOG" id="COG1609">
    <property type="taxonomic scope" value="Bacteria"/>
</dbReference>
<dbReference type="PANTHER" id="PTHR30146:SF109">
    <property type="entry name" value="HTH-TYPE TRANSCRIPTIONAL REGULATOR GALS"/>
    <property type="match status" value="1"/>
</dbReference>
<dbReference type="GO" id="GO:0003700">
    <property type="term" value="F:DNA-binding transcription factor activity"/>
    <property type="evidence" value="ECO:0007669"/>
    <property type="project" value="TreeGrafter"/>
</dbReference>
<evidence type="ECO:0000256" key="4">
    <source>
        <dbReference type="SAM" id="MobiDB-lite"/>
    </source>
</evidence>
<dbReference type="InterPro" id="IPR001761">
    <property type="entry name" value="Peripla_BP/Lac1_sug-bd_dom"/>
</dbReference>
<dbReference type="Gene3D" id="1.10.260.40">
    <property type="entry name" value="lambda repressor-like DNA-binding domains"/>
    <property type="match status" value="1"/>
</dbReference>
<keyword evidence="7" id="KW-1185">Reference proteome</keyword>
<proteinExistence type="predicted"/>
<accession>A9WQK7</accession>
<evidence type="ECO:0000256" key="1">
    <source>
        <dbReference type="ARBA" id="ARBA00023015"/>
    </source>
</evidence>
<evidence type="ECO:0000256" key="2">
    <source>
        <dbReference type="ARBA" id="ARBA00023125"/>
    </source>
</evidence>
<dbReference type="HOGENOM" id="CLU_037628_6_0_11"/>
<feature type="domain" description="HTH lacI-type" evidence="5">
    <location>
        <begin position="23"/>
        <end position="77"/>
    </location>
</feature>
<dbReference type="CDD" id="cd01392">
    <property type="entry name" value="HTH_LacI"/>
    <property type="match status" value="1"/>
</dbReference>
<dbReference type="SUPFAM" id="SSF53822">
    <property type="entry name" value="Periplasmic binding protein-like I"/>
    <property type="match status" value="1"/>
</dbReference>
<dbReference type="KEGG" id="rsa:RSal33209_0906"/>
<dbReference type="AlphaFoldDB" id="A9WQK7"/>
<keyword evidence="3" id="KW-0804">Transcription</keyword>
<organism evidence="6 7">
    <name type="scientific">Renibacterium salmoninarum (strain ATCC 33209 / DSM 20767 / JCM 11484 / NBRC 15589 / NCIMB 2235)</name>
    <dbReference type="NCBI Taxonomy" id="288705"/>
    <lineage>
        <taxon>Bacteria</taxon>
        <taxon>Bacillati</taxon>
        <taxon>Actinomycetota</taxon>
        <taxon>Actinomycetes</taxon>
        <taxon>Micrococcales</taxon>
        <taxon>Micrococcaceae</taxon>
        <taxon>Renibacterium</taxon>
    </lineage>
</organism>
<evidence type="ECO:0000259" key="5">
    <source>
        <dbReference type="PROSITE" id="PS50932"/>
    </source>
</evidence>
<dbReference type="GO" id="GO:0000976">
    <property type="term" value="F:transcription cis-regulatory region binding"/>
    <property type="evidence" value="ECO:0007669"/>
    <property type="project" value="TreeGrafter"/>
</dbReference>
<name>A9WQK7_RENSM</name>
<evidence type="ECO:0000313" key="7">
    <source>
        <dbReference type="Proteomes" id="UP000002007"/>
    </source>
</evidence>
<dbReference type="Gene3D" id="3.40.50.2300">
    <property type="match status" value="2"/>
</dbReference>
<dbReference type="SUPFAM" id="SSF47413">
    <property type="entry name" value="lambda repressor-like DNA-binding domains"/>
    <property type="match status" value="1"/>
</dbReference>
<dbReference type="EMBL" id="CP000910">
    <property type="protein sequence ID" value="ABY22649.1"/>
    <property type="molecule type" value="Genomic_DNA"/>
</dbReference>
<evidence type="ECO:0000313" key="6">
    <source>
        <dbReference type="EMBL" id="ABY22649.1"/>
    </source>
</evidence>
<sequence length="360" mass="37818">MKTKLCPIDFVVTLPFVNRKTSPTIKSVATLAGVSPMTASRVISGSATVSPAAAQKVLAAAEQLGYRRNEQARALRPGQSSGLIGIAITNIANAYYADFVLGAESVANEHGRRILLGSSRGEPEREKQLLADFEGRQVEGLILVPTDQAPSPGPLSAPRVLASRTRAGGNESAVLVDDVGGARQVVTGLIDAGCRSVGFVGSTSMFTGRRRHSGYLQALAERGLVARAEHQLLDGNAAQPIEETIAALQALMASPEPPQALFCANNVFTSAALLAIHRNAEQKNAGRAPRMLGGFDALALAELSPVPLLLAEHDGRELGRRSAVKLFEALAPTKPEASEQPSPEAGADEVPVSLKWFGKP</sequence>
<dbReference type="CDD" id="cd06267">
    <property type="entry name" value="PBP1_LacI_sugar_binding-like"/>
    <property type="match status" value="1"/>
</dbReference>
<dbReference type="PROSITE" id="PS50932">
    <property type="entry name" value="HTH_LACI_2"/>
    <property type="match status" value="1"/>
</dbReference>